<evidence type="ECO:0000313" key="8">
    <source>
        <dbReference type="Proteomes" id="UP000626220"/>
    </source>
</evidence>
<keyword evidence="2" id="KW-0812">Transmembrane</keyword>
<evidence type="ECO:0000256" key="3">
    <source>
        <dbReference type="ARBA" id="ARBA00022989"/>
    </source>
</evidence>
<evidence type="ECO:0000259" key="6">
    <source>
        <dbReference type="Pfam" id="PF13675"/>
    </source>
</evidence>
<feature type="signal peptide" evidence="5">
    <location>
        <begin position="1"/>
        <end position="24"/>
    </location>
</feature>
<dbReference type="RefSeq" id="WP_189680218.1">
    <property type="nucleotide sequence ID" value="NZ_BNCJ01000005.1"/>
</dbReference>
<proteinExistence type="predicted"/>
<gene>
    <name evidence="7" type="ORF">GCM10017056_22830</name>
</gene>
<comment type="caution">
    <text evidence="7">The sequence shown here is derived from an EMBL/GenBank/DDBJ whole genome shotgun (WGS) entry which is preliminary data.</text>
</comment>
<reference evidence="7" key="1">
    <citation type="journal article" date="2014" name="Int. J. Syst. Evol. Microbiol.">
        <title>Complete genome sequence of Corynebacterium casei LMG S-19264T (=DSM 44701T), isolated from a smear-ripened cheese.</title>
        <authorList>
            <consortium name="US DOE Joint Genome Institute (JGI-PGF)"/>
            <person name="Walter F."/>
            <person name="Albersmeier A."/>
            <person name="Kalinowski J."/>
            <person name="Ruckert C."/>
        </authorList>
    </citation>
    <scope>NUCLEOTIDE SEQUENCE</scope>
    <source>
        <strain evidence="7">KCTC 42650</strain>
    </source>
</reference>
<keyword evidence="8" id="KW-1185">Reference proteome</keyword>
<dbReference type="AlphaFoldDB" id="A0A8J3GYA1"/>
<keyword evidence="5" id="KW-0732">Signal</keyword>
<comment type="subcellular location">
    <subcellularLocation>
        <location evidence="1">Membrane</location>
        <topology evidence="1">Multi-pass membrane protein</topology>
    </subcellularLocation>
</comment>
<protein>
    <recommendedName>
        <fullName evidence="6">NarX-like N-terminal domain-containing protein</fullName>
    </recommendedName>
</protein>
<sequence>MIRLFAVPFLILGLVLGTKPQARAAEAAVSGEETRRQVNLAGRQRMLSQQIVLMLCMARQGVKPEETTAAARTAISEFDTVLRGLRFGDPALGLPMEARREVLDRLARVEDIWPRFRGMAQAAADAGAPLDALRGMAPQILGAMNDAVQVIAAMGHSEGSKELLHTVDIAGRQRMLLVRGAMEVCLATLAIDRVEDEQRAAKTRGLFEVSMRKLREGDEAEGIVPPPMWEIDAMLELVEKDWGELKVVVEEILSGGNSSVDALDRLLLLTTRTLNNMNEAVWIYESI</sequence>
<evidence type="ECO:0000256" key="4">
    <source>
        <dbReference type="ARBA" id="ARBA00023136"/>
    </source>
</evidence>
<organism evidence="7 8">
    <name type="scientific">Seohaeicola zhoushanensis</name>
    <dbReference type="NCBI Taxonomy" id="1569283"/>
    <lineage>
        <taxon>Bacteria</taxon>
        <taxon>Pseudomonadati</taxon>
        <taxon>Pseudomonadota</taxon>
        <taxon>Alphaproteobacteria</taxon>
        <taxon>Rhodobacterales</taxon>
        <taxon>Roseobacteraceae</taxon>
        <taxon>Seohaeicola</taxon>
    </lineage>
</organism>
<reference evidence="7" key="2">
    <citation type="submission" date="2020-09" db="EMBL/GenBank/DDBJ databases">
        <authorList>
            <person name="Sun Q."/>
            <person name="Kim S."/>
        </authorList>
    </citation>
    <scope>NUCLEOTIDE SEQUENCE</scope>
    <source>
        <strain evidence="7">KCTC 42650</strain>
    </source>
</reference>
<evidence type="ECO:0000256" key="2">
    <source>
        <dbReference type="ARBA" id="ARBA00022692"/>
    </source>
</evidence>
<evidence type="ECO:0000256" key="1">
    <source>
        <dbReference type="ARBA" id="ARBA00004141"/>
    </source>
</evidence>
<feature type="chain" id="PRO_5035153417" description="NarX-like N-terminal domain-containing protein" evidence="5">
    <location>
        <begin position="25"/>
        <end position="287"/>
    </location>
</feature>
<accession>A0A8J3GYA1</accession>
<dbReference type="Proteomes" id="UP000626220">
    <property type="component" value="Unassembled WGS sequence"/>
</dbReference>
<feature type="domain" description="NarX-like N-terminal" evidence="6">
    <location>
        <begin position="35"/>
        <end position="129"/>
    </location>
</feature>
<dbReference type="Pfam" id="PF13675">
    <property type="entry name" value="PilJ"/>
    <property type="match status" value="2"/>
</dbReference>
<keyword evidence="3" id="KW-1133">Transmembrane helix</keyword>
<keyword evidence="4" id="KW-0472">Membrane</keyword>
<evidence type="ECO:0000313" key="7">
    <source>
        <dbReference type="EMBL" id="GHF50566.1"/>
    </source>
</evidence>
<dbReference type="GO" id="GO:0016020">
    <property type="term" value="C:membrane"/>
    <property type="evidence" value="ECO:0007669"/>
    <property type="project" value="UniProtKB-SubCell"/>
</dbReference>
<dbReference type="InterPro" id="IPR029095">
    <property type="entry name" value="NarX-like_N"/>
</dbReference>
<dbReference type="EMBL" id="BNCJ01000005">
    <property type="protein sequence ID" value="GHF50566.1"/>
    <property type="molecule type" value="Genomic_DNA"/>
</dbReference>
<evidence type="ECO:0000256" key="5">
    <source>
        <dbReference type="SAM" id="SignalP"/>
    </source>
</evidence>
<name>A0A8J3GYA1_9RHOB</name>
<feature type="domain" description="NarX-like N-terminal" evidence="6">
    <location>
        <begin position="166"/>
        <end position="258"/>
    </location>
</feature>